<dbReference type="Proteomes" id="UP000239047">
    <property type="component" value="Unassembled WGS sequence"/>
</dbReference>
<evidence type="ECO:0000313" key="6">
    <source>
        <dbReference type="Proteomes" id="UP000239047"/>
    </source>
</evidence>
<protein>
    <submittedName>
        <fullName evidence="5">GntR family transcriptional regulator</fullName>
    </submittedName>
</protein>
<dbReference type="SUPFAM" id="SSF46785">
    <property type="entry name" value="Winged helix' DNA-binding domain"/>
    <property type="match status" value="1"/>
</dbReference>
<accession>A0A2S5GFD2</accession>
<dbReference type="PANTHER" id="PTHR43537:SF54">
    <property type="entry name" value="TRANSCRIPTIONAL REGULATOR, GNTR FAMILY"/>
    <property type="match status" value="1"/>
</dbReference>
<dbReference type="AlphaFoldDB" id="A0A2S5GFD2"/>
<dbReference type="GO" id="GO:0003677">
    <property type="term" value="F:DNA binding"/>
    <property type="evidence" value="ECO:0007669"/>
    <property type="project" value="UniProtKB-KW"/>
</dbReference>
<keyword evidence="3" id="KW-0804">Transcription</keyword>
<keyword evidence="1" id="KW-0805">Transcription regulation</keyword>
<reference evidence="5 6" key="1">
    <citation type="submission" date="2018-02" db="EMBL/GenBank/DDBJ databases">
        <title>Jeotgalibacillus proteolyticum sp. nov. a protease producing bacterium isolated from ocean sediments of Laizhou Bay.</title>
        <authorList>
            <person name="Li Y."/>
        </authorList>
    </citation>
    <scope>NUCLEOTIDE SEQUENCE [LARGE SCALE GENOMIC DNA]</scope>
    <source>
        <strain evidence="5 6">22-7</strain>
    </source>
</reference>
<dbReference type="InterPro" id="IPR036390">
    <property type="entry name" value="WH_DNA-bd_sf"/>
</dbReference>
<dbReference type="PROSITE" id="PS50949">
    <property type="entry name" value="HTH_GNTR"/>
    <property type="match status" value="1"/>
</dbReference>
<feature type="domain" description="HTH gntR-type" evidence="4">
    <location>
        <begin position="10"/>
        <end position="78"/>
    </location>
</feature>
<proteinExistence type="predicted"/>
<evidence type="ECO:0000256" key="1">
    <source>
        <dbReference type="ARBA" id="ARBA00023015"/>
    </source>
</evidence>
<dbReference type="InterPro" id="IPR036388">
    <property type="entry name" value="WH-like_DNA-bd_sf"/>
</dbReference>
<evidence type="ECO:0000256" key="2">
    <source>
        <dbReference type="ARBA" id="ARBA00023125"/>
    </source>
</evidence>
<comment type="caution">
    <text evidence="5">The sequence shown here is derived from an EMBL/GenBank/DDBJ whole genome shotgun (WGS) entry which is preliminary data.</text>
</comment>
<sequence length="208" mass="23805">MFAEPTSPHLKVYISVVHKLKEMIQNDRLTSGDRLPSERELSERLGVGRSSVREAFRALELLGLIETRHGEGTFLRDFRDHHLVELLGMFILQHGQAENDVAEMKEWIEIAGIKRLLSGHEEMIKSLADSILLRFKQGELTSISQIKSFLLKSSGNQLAYKVWLVLHDFDKGKAKDGKSLEEENINKLKEALLSKNIDFIRSFCTMTR</sequence>
<organism evidence="5 6">
    <name type="scientific">Jeotgalibacillus proteolyticus</name>
    <dbReference type="NCBI Taxonomy" id="2082395"/>
    <lineage>
        <taxon>Bacteria</taxon>
        <taxon>Bacillati</taxon>
        <taxon>Bacillota</taxon>
        <taxon>Bacilli</taxon>
        <taxon>Bacillales</taxon>
        <taxon>Caryophanaceae</taxon>
        <taxon>Jeotgalibacillus</taxon>
    </lineage>
</organism>
<gene>
    <name evidence="5" type="ORF">C4B60_06090</name>
</gene>
<evidence type="ECO:0000313" key="5">
    <source>
        <dbReference type="EMBL" id="PPA71625.1"/>
    </source>
</evidence>
<dbReference type="PANTHER" id="PTHR43537">
    <property type="entry name" value="TRANSCRIPTIONAL REGULATOR, GNTR FAMILY"/>
    <property type="match status" value="1"/>
</dbReference>
<dbReference type="PRINTS" id="PR00035">
    <property type="entry name" value="HTHGNTR"/>
</dbReference>
<dbReference type="InterPro" id="IPR000524">
    <property type="entry name" value="Tscrpt_reg_HTH_GntR"/>
</dbReference>
<dbReference type="CDD" id="cd07377">
    <property type="entry name" value="WHTH_GntR"/>
    <property type="match status" value="1"/>
</dbReference>
<keyword evidence="2" id="KW-0238">DNA-binding</keyword>
<dbReference type="Gene3D" id="1.10.10.10">
    <property type="entry name" value="Winged helix-like DNA-binding domain superfamily/Winged helix DNA-binding domain"/>
    <property type="match status" value="1"/>
</dbReference>
<dbReference type="OrthoDB" id="9799482at2"/>
<keyword evidence="6" id="KW-1185">Reference proteome</keyword>
<dbReference type="GO" id="GO:0003700">
    <property type="term" value="F:DNA-binding transcription factor activity"/>
    <property type="evidence" value="ECO:0007669"/>
    <property type="project" value="InterPro"/>
</dbReference>
<evidence type="ECO:0000259" key="4">
    <source>
        <dbReference type="PROSITE" id="PS50949"/>
    </source>
</evidence>
<dbReference type="SMART" id="SM00345">
    <property type="entry name" value="HTH_GNTR"/>
    <property type="match status" value="1"/>
</dbReference>
<dbReference type="Pfam" id="PF00392">
    <property type="entry name" value="GntR"/>
    <property type="match status" value="1"/>
</dbReference>
<name>A0A2S5GFD2_9BACL</name>
<evidence type="ECO:0000256" key="3">
    <source>
        <dbReference type="ARBA" id="ARBA00023163"/>
    </source>
</evidence>
<dbReference type="EMBL" id="PREZ01000002">
    <property type="protein sequence ID" value="PPA71625.1"/>
    <property type="molecule type" value="Genomic_DNA"/>
</dbReference>